<dbReference type="PANTHER" id="PTHR30221:SF1">
    <property type="entry name" value="SMALL-CONDUCTANCE MECHANOSENSITIVE CHANNEL"/>
    <property type="match status" value="1"/>
</dbReference>
<evidence type="ECO:0000313" key="9">
    <source>
        <dbReference type="Proteomes" id="UP000028725"/>
    </source>
</evidence>
<comment type="subcellular location">
    <subcellularLocation>
        <location evidence="1">Cell membrane</location>
        <topology evidence="1">Multi-pass membrane protein</topology>
    </subcellularLocation>
</comment>
<dbReference type="Gene3D" id="1.10.287.1260">
    <property type="match status" value="1"/>
</dbReference>
<accession>A0A085WB20</accession>
<evidence type="ECO:0000313" key="8">
    <source>
        <dbReference type="EMBL" id="KFE64883.1"/>
    </source>
</evidence>
<dbReference type="Proteomes" id="UP000028725">
    <property type="component" value="Unassembled WGS sequence"/>
</dbReference>
<dbReference type="CDD" id="cd00038">
    <property type="entry name" value="CAP_ED"/>
    <property type="match status" value="1"/>
</dbReference>
<keyword evidence="9" id="KW-1185">Reference proteome</keyword>
<comment type="caution">
    <text evidence="8">The sequence shown here is derived from an EMBL/GenBank/DDBJ whole genome shotgun (WGS) entry which is preliminary data.</text>
</comment>
<evidence type="ECO:0000256" key="3">
    <source>
        <dbReference type="ARBA" id="ARBA00022475"/>
    </source>
</evidence>
<keyword evidence="4" id="KW-0812">Transmembrane</keyword>
<feature type="domain" description="Cyclic nucleotide-binding" evidence="7">
    <location>
        <begin position="323"/>
        <end position="439"/>
    </location>
</feature>
<dbReference type="InterPro" id="IPR045275">
    <property type="entry name" value="MscS_archaea/bacteria_type"/>
</dbReference>
<evidence type="ECO:0000256" key="6">
    <source>
        <dbReference type="ARBA" id="ARBA00023136"/>
    </source>
</evidence>
<organism evidence="8 9">
    <name type="scientific">Hyalangium minutum</name>
    <dbReference type="NCBI Taxonomy" id="394096"/>
    <lineage>
        <taxon>Bacteria</taxon>
        <taxon>Pseudomonadati</taxon>
        <taxon>Myxococcota</taxon>
        <taxon>Myxococcia</taxon>
        <taxon>Myxococcales</taxon>
        <taxon>Cystobacterineae</taxon>
        <taxon>Archangiaceae</taxon>
        <taxon>Hyalangium</taxon>
    </lineage>
</organism>
<sequence length="477" mass="53204">MVLLFGLHAASGDKDFRRDLRGAIRFLLAFLVLRIGAWALPHEAHTSIEKLVNVGWMLTFAFGVIRTCVSLALKVIRLRSTVATPKILRDVIDFVLYGLAALPILQSQLSLDVGGLLATSAVLSVVIGLALQETLGNLFAGLSLQLERPYQVGDFIRIGEYTGRVMQIGWRATRIITMRRESITLPNSKVAKEVVQNFSFAYEPVAIDIYLRISHDTPPNQVKETVLDVMKEVPTLLQSPPPQCRTWAFEDSAVRYQLRYWVADFAHADGTMEELYTRLWYRLRRENIEIPFPQRVVHTRSEPTVKPEFPSETVGELLRAVDLFSVLSPSEVDQLRRELVARRFGKGERVIEEGEAGHTFYLVASGEVSVRTGKGHEVTRLKRGSYFGEMSLLTGEPRAATVVAVEDAVLLELDRPAFARMFVSHPGLARQLSALLAQRRTQLRAVAEAGGTGTDTTPEAGRILGRLRQIFGLSAQD</sequence>
<dbReference type="Pfam" id="PF00924">
    <property type="entry name" value="MS_channel_2nd"/>
    <property type="match status" value="1"/>
</dbReference>
<dbReference type="PANTHER" id="PTHR30221">
    <property type="entry name" value="SMALL-CONDUCTANCE MECHANOSENSITIVE CHANNEL"/>
    <property type="match status" value="1"/>
</dbReference>
<dbReference type="GO" id="GO:0008381">
    <property type="term" value="F:mechanosensitive monoatomic ion channel activity"/>
    <property type="evidence" value="ECO:0007669"/>
    <property type="project" value="InterPro"/>
</dbReference>
<dbReference type="InterPro" id="IPR006685">
    <property type="entry name" value="MscS_channel_2nd"/>
</dbReference>
<dbReference type="GO" id="GO:0005886">
    <property type="term" value="C:plasma membrane"/>
    <property type="evidence" value="ECO:0007669"/>
    <property type="project" value="UniProtKB-SubCell"/>
</dbReference>
<dbReference type="InterPro" id="IPR011066">
    <property type="entry name" value="MscS_channel_C_sf"/>
</dbReference>
<reference evidence="8 9" key="1">
    <citation type="submission" date="2014-04" db="EMBL/GenBank/DDBJ databases">
        <title>Genome assembly of Hyalangium minutum DSM 14724.</title>
        <authorList>
            <person name="Sharma G."/>
            <person name="Subramanian S."/>
        </authorList>
    </citation>
    <scope>NUCLEOTIDE SEQUENCE [LARGE SCALE GENOMIC DNA]</scope>
    <source>
        <strain evidence="8 9">DSM 14724</strain>
    </source>
</reference>
<dbReference type="InterPro" id="IPR049278">
    <property type="entry name" value="MS_channel_C"/>
</dbReference>
<evidence type="ECO:0000256" key="5">
    <source>
        <dbReference type="ARBA" id="ARBA00022989"/>
    </source>
</evidence>
<dbReference type="InterPro" id="IPR010920">
    <property type="entry name" value="LSM_dom_sf"/>
</dbReference>
<dbReference type="InterPro" id="IPR018488">
    <property type="entry name" value="cNMP-bd_CS"/>
</dbReference>
<dbReference type="PATRIC" id="fig|394096.3.peg.6236"/>
<dbReference type="PROSITE" id="PS50042">
    <property type="entry name" value="CNMP_BINDING_3"/>
    <property type="match status" value="1"/>
</dbReference>
<keyword evidence="3" id="KW-1003">Cell membrane</keyword>
<dbReference type="SUPFAM" id="SSF82689">
    <property type="entry name" value="Mechanosensitive channel protein MscS (YggB), C-terminal domain"/>
    <property type="match status" value="1"/>
</dbReference>
<dbReference type="PROSITE" id="PS00888">
    <property type="entry name" value="CNMP_BINDING_1"/>
    <property type="match status" value="1"/>
</dbReference>
<proteinExistence type="inferred from homology"/>
<dbReference type="PRINTS" id="PR00103">
    <property type="entry name" value="CAMPKINASE"/>
</dbReference>
<dbReference type="AlphaFoldDB" id="A0A085WB20"/>
<dbReference type="Gene3D" id="2.30.30.60">
    <property type="match status" value="1"/>
</dbReference>
<dbReference type="InterPro" id="IPR023408">
    <property type="entry name" value="MscS_beta-dom_sf"/>
</dbReference>
<keyword evidence="5" id="KW-1133">Transmembrane helix</keyword>
<dbReference type="SUPFAM" id="SSF51206">
    <property type="entry name" value="cAMP-binding domain-like"/>
    <property type="match status" value="1"/>
</dbReference>
<evidence type="ECO:0000256" key="1">
    <source>
        <dbReference type="ARBA" id="ARBA00004651"/>
    </source>
</evidence>
<dbReference type="Gene3D" id="3.30.70.100">
    <property type="match status" value="1"/>
</dbReference>
<dbReference type="InterPro" id="IPR000595">
    <property type="entry name" value="cNMP-bd_dom"/>
</dbReference>
<dbReference type="SUPFAM" id="SSF50182">
    <property type="entry name" value="Sm-like ribonucleoproteins"/>
    <property type="match status" value="1"/>
</dbReference>
<protein>
    <submittedName>
        <fullName evidence="8">Potassium efflux system KefA protein</fullName>
    </submittedName>
</protein>
<name>A0A085WB20_9BACT</name>
<dbReference type="Pfam" id="PF00027">
    <property type="entry name" value="cNMP_binding"/>
    <property type="match status" value="1"/>
</dbReference>
<dbReference type="STRING" id="394096.DB31_1901"/>
<dbReference type="EMBL" id="JMCB01000013">
    <property type="protein sequence ID" value="KFE64883.1"/>
    <property type="molecule type" value="Genomic_DNA"/>
</dbReference>
<keyword evidence="6" id="KW-0472">Membrane</keyword>
<dbReference type="InterPro" id="IPR014710">
    <property type="entry name" value="RmlC-like_jellyroll"/>
</dbReference>
<dbReference type="Pfam" id="PF21082">
    <property type="entry name" value="MS_channel_3rd"/>
    <property type="match status" value="1"/>
</dbReference>
<comment type="similarity">
    <text evidence="2">Belongs to the MscS (TC 1.A.23) family.</text>
</comment>
<dbReference type="Gene3D" id="2.60.120.10">
    <property type="entry name" value="Jelly Rolls"/>
    <property type="match status" value="1"/>
</dbReference>
<evidence type="ECO:0000256" key="4">
    <source>
        <dbReference type="ARBA" id="ARBA00022692"/>
    </source>
</evidence>
<dbReference type="SMART" id="SM00100">
    <property type="entry name" value="cNMP"/>
    <property type="match status" value="1"/>
</dbReference>
<evidence type="ECO:0000259" key="7">
    <source>
        <dbReference type="PROSITE" id="PS50042"/>
    </source>
</evidence>
<evidence type="ECO:0000256" key="2">
    <source>
        <dbReference type="ARBA" id="ARBA00008017"/>
    </source>
</evidence>
<dbReference type="InterPro" id="IPR018490">
    <property type="entry name" value="cNMP-bd_dom_sf"/>
</dbReference>
<dbReference type="PROSITE" id="PS00889">
    <property type="entry name" value="CNMP_BINDING_2"/>
    <property type="match status" value="1"/>
</dbReference>
<gene>
    <name evidence="8" type="ORF">DB31_1901</name>
</gene>